<evidence type="ECO:0000256" key="4">
    <source>
        <dbReference type="SAM" id="MobiDB-lite"/>
    </source>
</evidence>
<name>A0A7S3PUW9_9STRA</name>
<protein>
    <recommendedName>
        <fullName evidence="5">Lipoyl-binding domain-containing protein</fullName>
    </recommendedName>
</protein>
<keyword evidence="2" id="KW-0450">Lipoyl</keyword>
<dbReference type="InterPro" id="IPR000089">
    <property type="entry name" value="Biotin_lipoyl"/>
</dbReference>
<dbReference type="PANTHER" id="PTHR43416:SF5">
    <property type="entry name" value="DIHYDROLIPOYLLYSINE-RESIDUE SUCCINYLTRANSFERASE COMPONENT OF 2-OXOGLUTARATE DEHYDROGENASE COMPLEX, MITOCHONDRIAL"/>
    <property type="match status" value="1"/>
</dbReference>
<evidence type="ECO:0000256" key="2">
    <source>
        <dbReference type="ARBA" id="ARBA00022823"/>
    </source>
</evidence>
<dbReference type="SUPFAM" id="SSF51230">
    <property type="entry name" value="Single hybrid motif"/>
    <property type="match status" value="1"/>
</dbReference>
<dbReference type="GO" id="GO:0005739">
    <property type="term" value="C:mitochondrion"/>
    <property type="evidence" value="ECO:0007669"/>
    <property type="project" value="TreeGrafter"/>
</dbReference>
<dbReference type="PROSITE" id="PS50968">
    <property type="entry name" value="BIOTINYL_LIPOYL"/>
    <property type="match status" value="1"/>
</dbReference>
<sequence>MRNIIFTKLAQVANASKQTSAIRSTITFRSASFRSSAPLHDKVTVEVPTMGDSITEGTIVEWAAQVGQAVKVDDVIALVETDKVTIDIKAQIDGVITEHFADVDDNVEVGANLYQIDTEAEATAPGTSAPEASSVQTNTKSAEEPKEVSNVAATGEEAQSGVRVPSIHFLGKDGWKQRRSLPQVASSHPAKPHESVLVEGAKLPPTYGRMPFSEREIEALEMGGASEAPYIY</sequence>
<dbReference type="InterPro" id="IPR003016">
    <property type="entry name" value="2-oxoA_DH_lipoyl-BS"/>
</dbReference>
<evidence type="ECO:0000256" key="3">
    <source>
        <dbReference type="ARBA" id="ARBA00022946"/>
    </source>
</evidence>
<gene>
    <name evidence="6" type="ORF">CDEB00056_LOCUS1291</name>
</gene>
<organism evidence="6">
    <name type="scientific">Chaetoceros debilis</name>
    <dbReference type="NCBI Taxonomy" id="122233"/>
    <lineage>
        <taxon>Eukaryota</taxon>
        <taxon>Sar</taxon>
        <taxon>Stramenopiles</taxon>
        <taxon>Ochrophyta</taxon>
        <taxon>Bacillariophyta</taxon>
        <taxon>Coscinodiscophyceae</taxon>
        <taxon>Chaetocerotophycidae</taxon>
        <taxon>Chaetocerotales</taxon>
        <taxon>Chaetocerotaceae</taxon>
        <taxon>Chaetoceros</taxon>
    </lineage>
</organism>
<dbReference type="AlphaFoldDB" id="A0A7S3PUW9"/>
<feature type="region of interest" description="Disordered" evidence="4">
    <location>
        <begin position="121"/>
        <end position="157"/>
    </location>
</feature>
<dbReference type="InterPro" id="IPR050537">
    <property type="entry name" value="2-oxoacid_dehydrogenase"/>
</dbReference>
<dbReference type="PANTHER" id="PTHR43416">
    <property type="entry name" value="DIHYDROLIPOYLLYSINE-RESIDUE SUCCINYLTRANSFERASE COMPONENT OF 2-OXOGLUTARATE DEHYDROGENASE COMPLEX, MITOCHONDRIAL-RELATED"/>
    <property type="match status" value="1"/>
</dbReference>
<accession>A0A7S3PUW9</accession>
<reference evidence="6" key="1">
    <citation type="submission" date="2021-01" db="EMBL/GenBank/DDBJ databases">
        <authorList>
            <person name="Corre E."/>
            <person name="Pelletier E."/>
            <person name="Niang G."/>
            <person name="Scheremetjew M."/>
            <person name="Finn R."/>
            <person name="Kale V."/>
            <person name="Holt S."/>
            <person name="Cochrane G."/>
            <person name="Meng A."/>
            <person name="Brown T."/>
            <person name="Cohen L."/>
        </authorList>
    </citation>
    <scope>NUCLEOTIDE SEQUENCE</scope>
    <source>
        <strain evidence="6">MM31A-1</strain>
    </source>
</reference>
<dbReference type="EMBL" id="HBIO01001792">
    <property type="protein sequence ID" value="CAE0456450.1"/>
    <property type="molecule type" value="Transcribed_RNA"/>
</dbReference>
<dbReference type="Gene3D" id="2.40.50.100">
    <property type="match status" value="1"/>
</dbReference>
<dbReference type="Pfam" id="PF00364">
    <property type="entry name" value="Biotin_lipoyl"/>
    <property type="match status" value="1"/>
</dbReference>
<dbReference type="PROSITE" id="PS00189">
    <property type="entry name" value="LIPOYL"/>
    <property type="match status" value="1"/>
</dbReference>
<dbReference type="GO" id="GO:0006099">
    <property type="term" value="P:tricarboxylic acid cycle"/>
    <property type="evidence" value="ECO:0007669"/>
    <property type="project" value="TreeGrafter"/>
</dbReference>
<dbReference type="InterPro" id="IPR011053">
    <property type="entry name" value="Single_hybrid_motif"/>
</dbReference>
<feature type="compositionally biased region" description="Polar residues" evidence="4">
    <location>
        <begin position="130"/>
        <end position="140"/>
    </location>
</feature>
<feature type="domain" description="Lipoyl-binding" evidence="5">
    <location>
        <begin position="42"/>
        <end position="117"/>
    </location>
</feature>
<dbReference type="GO" id="GO:0004149">
    <property type="term" value="F:dihydrolipoyllysine-residue succinyltransferase activity"/>
    <property type="evidence" value="ECO:0007669"/>
    <property type="project" value="TreeGrafter"/>
</dbReference>
<dbReference type="CDD" id="cd06849">
    <property type="entry name" value="lipoyl_domain"/>
    <property type="match status" value="1"/>
</dbReference>
<evidence type="ECO:0000256" key="1">
    <source>
        <dbReference type="ARBA" id="ARBA00007317"/>
    </source>
</evidence>
<evidence type="ECO:0000313" key="6">
    <source>
        <dbReference type="EMBL" id="CAE0456450.1"/>
    </source>
</evidence>
<proteinExistence type="inferred from homology"/>
<comment type="similarity">
    <text evidence="1">Belongs to the 2-oxoacid dehydrogenase family.</text>
</comment>
<keyword evidence="3" id="KW-0809">Transit peptide</keyword>
<evidence type="ECO:0000259" key="5">
    <source>
        <dbReference type="PROSITE" id="PS50968"/>
    </source>
</evidence>